<reference evidence="2" key="2">
    <citation type="journal article" date="2018" name="BMC Genomics">
        <title>A manually annotated Actinidia chinensis var. chinensis (kiwifruit) genome highlights the challenges associated with draft genomes and gene prediction in plants.</title>
        <authorList>
            <person name="Pilkington S.M."/>
            <person name="Crowhurst R."/>
            <person name="Hilario E."/>
            <person name="Nardozza S."/>
            <person name="Fraser L."/>
            <person name="Peng Y."/>
            <person name="Gunaseelan K."/>
            <person name="Simpson R."/>
            <person name="Tahir J."/>
            <person name="Deroles S.C."/>
            <person name="Templeton K."/>
            <person name="Luo Z."/>
            <person name="Davy M."/>
            <person name="Cheng C."/>
            <person name="McNeilage M."/>
            <person name="Scaglione D."/>
            <person name="Liu Y."/>
            <person name="Zhang Q."/>
            <person name="Datson P."/>
            <person name="De Silva N."/>
            <person name="Gardiner S.E."/>
            <person name="Bassett H."/>
            <person name="Chagne D."/>
            <person name="McCallum J."/>
            <person name="Dzierzon H."/>
            <person name="Deng C."/>
            <person name="Wang Y.Y."/>
            <person name="Barron L."/>
            <person name="Manako K."/>
            <person name="Bowen J."/>
            <person name="Foster T.M."/>
            <person name="Erridge Z.A."/>
            <person name="Tiffin H."/>
            <person name="Waite C.N."/>
            <person name="Davies K.M."/>
            <person name="Grierson E.P."/>
            <person name="Laing W.A."/>
            <person name="Kirk R."/>
            <person name="Chen X."/>
            <person name="Wood M."/>
            <person name="Montefiori M."/>
            <person name="Brummell D.A."/>
            <person name="Schwinn K.E."/>
            <person name="Catanach A."/>
            <person name="Fullerton C."/>
            <person name="Li D."/>
            <person name="Meiyalaghan S."/>
            <person name="Nieuwenhuizen N."/>
            <person name="Read N."/>
            <person name="Prakash R."/>
            <person name="Hunter D."/>
            <person name="Zhang H."/>
            <person name="McKenzie M."/>
            <person name="Knabel M."/>
            <person name="Harris A."/>
            <person name="Allan A.C."/>
            <person name="Gleave A."/>
            <person name="Chen A."/>
            <person name="Janssen B.J."/>
            <person name="Plunkett B."/>
            <person name="Ampomah-Dwamena C."/>
            <person name="Voogd C."/>
            <person name="Leif D."/>
            <person name="Lafferty D."/>
            <person name="Souleyre E.J.F."/>
            <person name="Varkonyi-Gasic E."/>
            <person name="Gambi F."/>
            <person name="Hanley J."/>
            <person name="Yao J.L."/>
            <person name="Cheung J."/>
            <person name="David K.M."/>
            <person name="Warren B."/>
            <person name="Marsh K."/>
            <person name="Snowden K.C."/>
            <person name="Lin-Wang K."/>
            <person name="Brian L."/>
            <person name="Martinez-Sanchez M."/>
            <person name="Wang M."/>
            <person name="Ileperuma N."/>
            <person name="Macnee N."/>
            <person name="Campin R."/>
            <person name="McAtee P."/>
            <person name="Drummond R.S.M."/>
            <person name="Espley R.V."/>
            <person name="Ireland H.S."/>
            <person name="Wu R."/>
            <person name="Atkinson R.G."/>
            <person name="Karunairetnam S."/>
            <person name="Bulley S."/>
            <person name="Chunkath S."/>
            <person name="Hanley Z."/>
            <person name="Storey R."/>
            <person name="Thrimawithana A.H."/>
            <person name="Thomson S."/>
            <person name="David C."/>
            <person name="Testolin R."/>
            <person name="Huang H."/>
            <person name="Hellens R.P."/>
            <person name="Schaffer R.J."/>
        </authorList>
    </citation>
    <scope>NUCLEOTIDE SEQUENCE [LARGE SCALE GENOMIC DNA]</scope>
    <source>
        <strain evidence="2">cv. Red5</strain>
    </source>
</reference>
<evidence type="ECO:0000313" key="2">
    <source>
        <dbReference type="Proteomes" id="UP000241394"/>
    </source>
</evidence>
<proteinExistence type="predicted"/>
<gene>
    <name evidence="1" type="ORF">CEY00_Acc18346</name>
</gene>
<accession>A0A2R6QH85</accession>
<dbReference type="EMBL" id="NKQK01000016">
    <property type="protein sequence ID" value="PSS07987.1"/>
    <property type="molecule type" value="Genomic_DNA"/>
</dbReference>
<organism evidence="1 2">
    <name type="scientific">Actinidia chinensis var. chinensis</name>
    <name type="common">Chinese soft-hair kiwi</name>
    <dbReference type="NCBI Taxonomy" id="1590841"/>
    <lineage>
        <taxon>Eukaryota</taxon>
        <taxon>Viridiplantae</taxon>
        <taxon>Streptophyta</taxon>
        <taxon>Embryophyta</taxon>
        <taxon>Tracheophyta</taxon>
        <taxon>Spermatophyta</taxon>
        <taxon>Magnoliopsida</taxon>
        <taxon>eudicotyledons</taxon>
        <taxon>Gunneridae</taxon>
        <taxon>Pentapetalae</taxon>
        <taxon>asterids</taxon>
        <taxon>Ericales</taxon>
        <taxon>Actinidiaceae</taxon>
        <taxon>Actinidia</taxon>
    </lineage>
</organism>
<sequence>MADSVISMEKVKAFWHSQVHDEEKWALNMKLLRAAGLFTGSILLMRNFGDLMTI</sequence>
<reference evidence="1 2" key="1">
    <citation type="submission" date="2017-07" db="EMBL/GenBank/DDBJ databases">
        <title>An improved, manually edited Actinidia chinensis var. chinensis (kiwifruit) genome highlights the challenges associated with draft genomes and gene prediction in plants.</title>
        <authorList>
            <person name="Pilkington S."/>
            <person name="Crowhurst R."/>
            <person name="Hilario E."/>
            <person name="Nardozza S."/>
            <person name="Fraser L."/>
            <person name="Peng Y."/>
            <person name="Gunaseelan K."/>
            <person name="Simpson R."/>
            <person name="Tahir J."/>
            <person name="Deroles S."/>
            <person name="Templeton K."/>
            <person name="Luo Z."/>
            <person name="Davy M."/>
            <person name="Cheng C."/>
            <person name="Mcneilage M."/>
            <person name="Scaglione D."/>
            <person name="Liu Y."/>
            <person name="Zhang Q."/>
            <person name="Datson P."/>
            <person name="De Silva N."/>
            <person name="Gardiner S."/>
            <person name="Bassett H."/>
            <person name="Chagne D."/>
            <person name="Mccallum J."/>
            <person name="Dzierzon H."/>
            <person name="Deng C."/>
            <person name="Wang Y.-Y."/>
            <person name="Barron N."/>
            <person name="Manako K."/>
            <person name="Bowen J."/>
            <person name="Foster T."/>
            <person name="Erridge Z."/>
            <person name="Tiffin H."/>
            <person name="Waite C."/>
            <person name="Davies K."/>
            <person name="Grierson E."/>
            <person name="Laing W."/>
            <person name="Kirk R."/>
            <person name="Chen X."/>
            <person name="Wood M."/>
            <person name="Montefiori M."/>
            <person name="Brummell D."/>
            <person name="Schwinn K."/>
            <person name="Catanach A."/>
            <person name="Fullerton C."/>
            <person name="Li D."/>
            <person name="Meiyalaghan S."/>
            <person name="Nieuwenhuizen N."/>
            <person name="Read N."/>
            <person name="Prakash R."/>
            <person name="Hunter D."/>
            <person name="Zhang H."/>
            <person name="Mckenzie M."/>
            <person name="Knabel M."/>
            <person name="Harris A."/>
            <person name="Allan A."/>
            <person name="Chen A."/>
            <person name="Janssen B."/>
            <person name="Plunkett B."/>
            <person name="Dwamena C."/>
            <person name="Voogd C."/>
            <person name="Leif D."/>
            <person name="Lafferty D."/>
            <person name="Souleyre E."/>
            <person name="Varkonyi-Gasic E."/>
            <person name="Gambi F."/>
            <person name="Hanley J."/>
            <person name="Yao J.-L."/>
            <person name="Cheung J."/>
            <person name="David K."/>
            <person name="Warren B."/>
            <person name="Marsh K."/>
            <person name="Snowden K."/>
            <person name="Lin-Wang K."/>
            <person name="Brian L."/>
            <person name="Martinez-Sanchez M."/>
            <person name="Wang M."/>
            <person name="Ileperuma N."/>
            <person name="Macnee N."/>
            <person name="Campin R."/>
            <person name="Mcatee P."/>
            <person name="Drummond R."/>
            <person name="Espley R."/>
            <person name="Ireland H."/>
            <person name="Wu R."/>
            <person name="Atkinson R."/>
            <person name="Karunairetnam S."/>
            <person name="Bulley S."/>
            <person name="Chunkath S."/>
            <person name="Hanley Z."/>
            <person name="Storey R."/>
            <person name="Thrimawithana A."/>
            <person name="Thomson S."/>
            <person name="David C."/>
            <person name="Testolin R."/>
        </authorList>
    </citation>
    <scope>NUCLEOTIDE SEQUENCE [LARGE SCALE GENOMIC DNA]</scope>
    <source>
        <strain evidence="2">cv. Red5</strain>
        <tissue evidence="1">Young leaf</tissue>
    </source>
</reference>
<dbReference type="FunCoup" id="A0A2R6QH85">
    <property type="interactions" value="439"/>
</dbReference>
<dbReference type="Gramene" id="PSS07987">
    <property type="protein sequence ID" value="PSS07987"/>
    <property type="gene ID" value="CEY00_Acc18346"/>
</dbReference>
<dbReference type="GO" id="GO:0005742">
    <property type="term" value="C:mitochondrial outer membrane translocase complex"/>
    <property type="evidence" value="ECO:0007669"/>
    <property type="project" value="InterPro"/>
</dbReference>
<comment type="caution">
    <text evidence="1">The sequence shown here is derived from an EMBL/GenBank/DDBJ whole genome shotgun (WGS) entry which is preliminary data.</text>
</comment>
<keyword evidence="1" id="KW-0675">Receptor</keyword>
<dbReference type="OMA" id="INDEENW"/>
<dbReference type="PANTHER" id="PTHR37251:SF1">
    <property type="entry name" value="MITOCHONDRIAL IMPORT RECEPTOR SUBUNIT TOM5 HOMOLOG"/>
    <property type="match status" value="1"/>
</dbReference>
<protein>
    <submittedName>
        <fullName evidence="1">Mitochondrial import receptor subunit like</fullName>
    </submittedName>
</protein>
<name>A0A2R6QH85_ACTCC</name>
<dbReference type="PANTHER" id="PTHR37251">
    <property type="entry name" value="MITOCHONDRIAL IMPORT RECEPTOR SUBUNIT TOM5 HOMOLOG"/>
    <property type="match status" value="1"/>
</dbReference>
<dbReference type="InParanoid" id="A0A2R6QH85"/>
<dbReference type="AlphaFoldDB" id="A0A2R6QH85"/>
<dbReference type="OrthoDB" id="5514856at2759"/>
<dbReference type="Proteomes" id="UP000241394">
    <property type="component" value="Chromosome LG16"/>
</dbReference>
<evidence type="ECO:0000313" key="1">
    <source>
        <dbReference type="EMBL" id="PSS07987.1"/>
    </source>
</evidence>
<dbReference type="STRING" id="1590841.A0A2R6QH85"/>
<dbReference type="InterPro" id="IPR034553">
    <property type="entry name" value="TOM5_viridi"/>
</dbReference>
<keyword evidence="2" id="KW-1185">Reference proteome</keyword>